<evidence type="ECO:0000313" key="4">
    <source>
        <dbReference type="EMBL" id="KAK2138311.1"/>
    </source>
</evidence>
<accession>A0AAD9MNM8</accession>
<name>A0AAD9MNM8_RIDPI</name>
<dbReference type="InterPro" id="IPR033133">
    <property type="entry name" value="PUM-HD"/>
</dbReference>
<dbReference type="Gene3D" id="1.25.10.10">
    <property type="entry name" value="Leucine-rich Repeat Variant"/>
    <property type="match status" value="1"/>
</dbReference>
<feature type="domain" description="PUM-HD" evidence="3">
    <location>
        <begin position="212"/>
        <end position="413"/>
    </location>
</feature>
<dbReference type="PROSITE" id="PS50302">
    <property type="entry name" value="PUM"/>
    <property type="match status" value="4"/>
</dbReference>
<dbReference type="SMART" id="SM00025">
    <property type="entry name" value="Pumilio"/>
    <property type="match status" value="4"/>
</dbReference>
<dbReference type="InterPro" id="IPR001313">
    <property type="entry name" value="Pumilio_RNA-bd_rpt"/>
</dbReference>
<feature type="repeat" description="Pumilio" evidence="2">
    <location>
        <begin position="232"/>
        <end position="267"/>
    </location>
</feature>
<keyword evidence="1" id="KW-0677">Repeat</keyword>
<dbReference type="GO" id="GO:0005737">
    <property type="term" value="C:cytoplasm"/>
    <property type="evidence" value="ECO:0007669"/>
    <property type="project" value="TreeGrafter"/>
</dbReference>
<dbReference type="GO" id="GO:0003730">
    <property type="term" value="F:mRNA 3'-UTR binding"/>
    <property type="evidence" value="ECO:0007669"/>
    <property type="project" value="TreeGrafter"/>
</dbReference>
<gene>
    <name evidence="4" type="ORF">NP493_8066g00002</name>
</gene>
<dbReference type="PANTHER" id="PTHR12537">
    <property type="entry name" value="RNA BINDING PROTEIN PUMILIO-RELATED"/>
    <property type="match status" value="1"/>
</dbReference>
<evidence type="ECO:0000256" key="2">
    <source>
        <dbReference type="PROSITE-ProRule" id="PRU00317"/>
    </source>
</evidence>
<dbReference type="PANTHER" id="PTHR12537:SF12">
    <property type="entry name" value="MATERNAL PROTEIN PUMILIO"/>
    <property type="match status" value="1"/>
</dbReference>
<reference evidence="4" key="1">
    <citation type="journal article" date="2023" name="Mol. Biol. Evol.">
        <title>Third-Generation Sequencing Reveals the Adaptive Role of the Epigenome in Three Deep-Sea Polychaetes.</title>
        <authorList>
            <person name="Perez M."/>
            <person name="Aroh O."/>
            <person name="Sun Y."/>
            <person name="Lan Y."/>
            <person name="Juniper S.K."/>
            <person name="Young C.R."/>
            <person name="Angers B."/>
            <person name="Qian P.Y."/>
        </authorList>
    </citation>
    <scope>NUCLEOTIDE SEQUENCE</scope>
    <source>
        <strain evidence="4">R07B-5</strain>
    </source>
</reference>
<comment type="caution">
    <text evidence="4">The sequence shown here is derived from an EMBL/GenBank/DDBJ whole genome shotgun (WGS) entry which is preliminary data.</text>
</comment>
<evidence type="ECO:0000313" key="5">
    <source>
        <dbReference type="Proteomes" id="UP001209878"/>
    </source>
</evidence>
<dbReference type="InterPro" id="IPR011989">
    <property type="entry name" value="ARM-like"/>
</dbReference>
<proteinExistence type="predicted"/>
<feature type="repeat" description="Pumilio" evidence="2">
    <location>
        <begin position="304"/>
        <end position="340"/>
    </location>
</feature>
<dbReference type="GO" id="GO:0005634">
    <property type="term" value="C:nucleus"/>
    <property type="evidence" value="ECO:0007669"/>
    <property type="project" value="TreeGrafter"/>
</dbReference>
<evidence type="ECO:0000256" key="1">
    <source>
        <dbReference type="ARBA" id="ARBA00022737"/>
    </source>
</evidence>
<dbReference type="AlphaFoldDB" id="A0AAD9MNM8"/>
<dbReference type="Pfam" id="PF00806">
    <property type="entry name" value="PUF"/>
    <property type="match status" value="4"/>
</dbReference>
<dbReference type="EMBL" id="JAODUO010008053">
    <property type="protein sequence ID" value="KAK2138311.1"/>
    <property type="molecule type" value="Genomic_DNA"/>
</dbReference>
<feature type="repeat" description="Pumilio" evidence="2">
    <location>
        <begin position="352"/>
        <end position="387"/>
    </location>
</feature>
<protein>
    <recommendedName>
        <fullName evidence="3">PUM-HD domain-containing protein</fullName>
    </recommendedName>
</protein>
<keyword evidence="5" id="KW-1185">Reference proteome</keyword>
<dbReference type="PROSITE" id="PS50303">
    <property type="entry name" value="PUM_HD"/>
    <property type="match status" value="1"/>
</dbReference>
<organism evidence="4 5">
    <name type="scientific">Ridgeia piscesae</name>
    <name type="common">Tubeworm</name>
    <dbReference type="NCBI Taxonomy" id="27915"/>
    <lineage>
        <taxon>Eukaryota</taxon>
        <taxon>Metazoa</taxon>
        <taxon>Spiralia</taxon>
        <taxon>Lophotrochozoa</taxon>
        <taxon>Annelida</taxon>
        <taxon>Polychaeta</taxon>
        <taxon>Sedentaria</taxon>
        <taxon>Canalipalpata</taxon>
        <taxon>Sabellida</taxon>
        <taxon>Siboglinidae</taxon>
        <taxon>Ridgeia</taxon>
    </lineage>
</organism>
<sequence length="413" mass="44948">MGNGRGIGTPLRLVSPAPILVNAATNGQQGELRAVGIYSVLYWFTPTSGLYTPVTNSLFTNTLGLSQQQTASMATGFNNSNLGSSGTPGAIGSGLSTHRRDSLGALDFKRPQQLPQLGQYYGTLGTTSTSPAGPMGLVQPGQSLTPPSSLSGSTGNLNLAGLGGSRLYSVAPGAEAKYRNGSFSGNNGLFNTPLFNPRFLAKSANMTKEVSGRSRLLEDFRNSRIPNLQLKDLVNHVVEFSQDQHGSRFIQQKLERASASEKAMVFKEILESAYSLMTDVFGNYVIQKFFEFGTPDQKQTLAQRVRGHVLPLALQMYGCRVIQKALESIPSDMQQFSLMALLCVTQVEIVTELDKHVLKCVKDQNGNHVVQKCIECVDPKHLQFIIDAFKGQVRANCLVLLHCTNQFCIKFDF</sequence>
<dbReference type="SUPFAM" id="SSF48371">
    <property type="entry name" value="ARM repeat"/>
    <property type="match status" value="1"/>
</dbReference>
<dbReference type="Proteomes" id="UP001209878">
    <property type="component" value="Unassembled WGS sequence"/>
</dbReference>
<feature type="repeat" description="Pumilio" evidence="2">
    <location>
        <begin position="268"/>
        <end position="303"/>
    </location>
</feature>
<dbReference type="GO" id="GO:0010608">
    <property type="term" value="P:post-transcriptional regulation of gene expression"/>
    <property type="evidence" value="ECO:0007669"/>
    <property type="project" value="TreeGrafter"/>
</dbReference>
<dbReference type="InterPro" id="IPR016024">
    <property type="entry name" value="ARM-type_fold"/>
</dbReference>
<evidence type="ECO:0000259" key="3">
    <source>
        <dbReference type="PROSITE" id="PS50303"/>
    </source>
</evidence>